<keyword evidence="1" id="KW-0472">Membrane</keyword>
<gene>
    <name evidence="2" type="ORF">GCM10010140_40420</name>
</gene>
<dbReference type="Proteomes" id="UP000611554">
    <property type="component" value="Unassembled WGS sequence"/>
</dbReference>
<accession>A0ABQ2R350</accession>
<evidence type="ECO:0000313" key="3">
    <source>
        <dbReference type="Proteomes" id="UP000611554"/>
    </source>
</evidence>
<sequence>MSFGVTQVVLLAMGCWQGVLGIYALMTDRMPRVAIFLHGHRDPRRYAWGSLLLTACLFSLVGHDLTEPGSAAGTAVLVLSAGLAVGAAWLLAFPLNRSQGSS</sequence>
<reference evidence="3" key="1">
    <citation type="journal article" date="2019" name="Int. J. Syst. Evol. Microbiol.">
        <title>The Global Catalogue of Microorganisms (GCM) 10K type strain sequencing project: providing services to taxonomists for standard genome sequencing and annotation.</title>
        <authorList>
            <consortium name="The Broad Institute Genomics Platform"/>
            <consortium name="The Broad Institute Genome Sequencing Center for Infectious Disease"/>
            <person name="Wu L."/>
            <person name="Ma J."/>
        </authorList>
    </citation>
    <scope>NUCLEOTIDE SEQUENCE [LARGE SCALE GENOMIC DNA]</scope>
    <source>
        <strain evidence="3">JCM 3115</strain>
    </source>
</reference>
<keyword evidence="1" id="KW-0812">Transmembrane</keyword>
<keyword evidence="3" id="KW-1185">Reference proteome</keyword>
<proteinExistence type="predicted"/>
<protein>
    <submittedName>
        <fullName evidence="2">Uncharacterized protein</fullName>
    </submittedName>
</protein>
<evidence type="ECO:0000313" key="2">
    <source>
        <dbReference type="EMBL" id="GGQ05965.1"/>
    </source>
</evidence>
<feature type="transmembrane region" description="Helical" evidence="1">
    <location>
        <begin position="6"/>
        <end position="25"/>
    </location>
</feature>
<organism evidence="2 3">
    <name type="scientific">Streptosporangium pseudovulgare</name>
    <dbReference type="NCBI Taxonomy" id="35765"/>
    <lineage>
        <taxon>Bacteria</taxon>
        <taxon>Bacillati</taxon>
        <taxon>Actinomycetota</taxon>
        <taxon>Actinomycetes</taxon>
        <taxon>Streptosporangiales</taxon>
        <taxon>Streptosporangiaceae</taxon>
        <taxon>Streptosporangium</taxon>
    </lineage>
</organism>
<name>A0ABQ2R350_9ACTN</name>
<feature type="transmembrane region" description="Helical" evidence="1">
    <location>
        <begin position="71"/>
        <end position="93"/>
    </location>
</feature>
<dbReference type="EMBL" id="BMQJ01000009">
    <property type="protein sequence ID" value="GGQ05965.1"/>
    <property type="molecule type" value="Genomic_DNA"/>
</dbReference>
<comment type="caution">
    <text evidence="2">The sequence shown here is derived from an EMBL/GenBank/DDBJ whole genome shotgun (WGS) entry which is preliminary data.</text>
</comment>
<keyword evidence="1" id="KW-1133">Transmembrane helix</keyword>
<feature type="transmembrane region" description="Helical" evidence="1">
    <location>
        <begin position="46"/>
        <end position="65"/>
    </location>
</feature>
<evidence type="ECO:0000256" key="1">
    <source>
        <dbReference type="SAM" id="Phobius"/>
    </source>
</evidence>